<dbReference type="SMART" id="SM00710">
    <property type="entry name" value="PbH1"/>
    <property type="match status" value="8"/>
</dbReference>
<keyword evidence="5" id="KW-1185">Reference proteome</keyword>
<dbReference type="EMBL" id="VTAW01000026">
    <property type="protein sequence ID" value="TYT60937.1"/>
    <property type="molecule type" value="Genomic_DNA"/>
</dbReference>
<protein>
    <submittedName>
        <fullName evidence="4">Nitrous oxide reductase accessory protein NosL/NosD</fullName>
    </submittedName>
</protein>
<dbReference type="PANTHER" id="PTHR41247">
    <property type="entry name" value="HTH-TYPE TRANSCRIPTIONAL REPRESSOR YCNK"/>
    <property type="match status" value="1"/>
</dbReference>
<keyword evidence="2" id="KW-0472">Membrane</keyword>
<dbReference type="SMART" id="SM00722">
    <property type="entry name" value="CASH"/>
    <property type="match status" value="1"/>
</dbReference>
<dbReference type="Pfam" id="PF05048">
    <property type="entry name" value="NosD"/>
    <property type="match status" value="1"/>
</dbReference>
<feature type="compositionally biased region" description="Basic and acidic residues" evidence="1">
    <location>
        <begin position="593"/>
        <end position="612"/>
    </location>
</feature>
<dbReference type="Gene3D" id="3.30.70.2050">
    <property type="match status" value="1"/>
</dbReference>
<evidence type="ECO:0000259" key="3">
    <source>
        <dbReference type="SMART" id="SM00722"/>
    </source>
</evidence>
<dbReference type="AlphaFoldDB" id="A0A5D5AJD9"/>
<dbReference type="PANTHER" id="PTHR41247:SF1">
    <property type="entry name" value="HTH-TYPE TRANSCRIPTIONAL REPRESSOR YCNK"/>
    <property type="match status" value="1"/>
</dbReference>
<keyword evidence="2" id="KW-0812">Transmembrane</keyword>
<feature type="region of interest" description="Disordered" evidence="1">
    <location>
        <begin position="274"/>
        <end position="301"/>
    </location>
</feature>
<keyword evidence="2" id="KW-1133">Transmembrane helix</keyword>
<dbReference type="RefSeq" id="WP_149082527.1">
    <property type="nucleotide sequence ID" value="NZ_VTAW01000026.1"/>
</dbReference>
<proteinExistence type="predicted"/>
<organism evidence="4 5">
    <name type="scientific">Natrialba swarupiae</name>
    <dbReference type="NCBI Taxonomy" id="2448032"/>
    <lineage>
        <taxon>Archaea</taxon>
        <taxon>Methanobacteriati</taxon>
        <taxon>Methanobacteriota</taxon>
        <taxon>Stenosarchaea group</taxon>
        <taxon>Halobacteria</taxon>
        <taxon>Halobacteriales</taxon>
        <taxon>Natrialbaceae</taxon>
        <taxon>Natrialba</taxon>
    </lineage>
</organism>
<dbReference type="InterPro" id="IPR006633">
    <property type="entry name" value="Carb-bd_sugar_hydrolysis-dom"/>
</dbReference>
<dbReference type="InterPro" id="IPR012334">
    <property type="entry name" value="Pectin_lyas_fold"/>
</dbReference>
<dbReference type="InterPro" id="IPR022441">
    <property type="entry name" value="Para_beta_helix_rpt-2"/>
</dbReference>
<evidence type="ECO:0000313" key="5">
    <source>
        <dbReference type="Proteomes" id="UP000324104"/>
    </source>
</evidence>
<dbReference type="NCBIfam" id="TIGR03804">
    <property type="entry name" value="para_beta_helix"/>
    <property type="match status" value="1"/>
</dbReference>
<evidence type="ECO:0000256" key="2">
    <source>
        <dbReference type="SAM" id="Phobius"/>
    </source>
</evidence>
<evidence type="ECO:0000256" key="1">
    <source>
        <dbReference type="SAM" id="MobiDB-lite"/>
    </source>
</evidence>
<feature type="region of interest" description="Disordered" evidence="1">
    <location>
        <begin position="579"/>
        <end position="612"/>
    </location>
</feature>
<name>A0A5D5AJD9_9EURY</name>
<dbReference type="Gene3D" id="2.160.20.10">
    <property type="entry name" value="Single-stranded right-handed beta-helix, Pectin lyase-like"/>
    <property type="match status" value="1"/>
</dbReference>
<dbReference type="SUPFAM" id="SSF51126">
    <property type="entry name" value="Pectin lyase-like"/>
    <property type="match status" value="1"/>
</dbReference>
<sequence length="668" mass="70855">MADSRRRRSLWVVLGVVGVVVLVGVVGLFAVDAGSGAETTEPVPFHDTVTTGVVLENAGDDDELSEVDVPKAQVFYSQYEYVVGYRGVERFVDAHGAPGHEERFGYPLTVYVTDYGASGGDVRLTEDGYPTLEGETADWIDAESAVFVVDSEARTPAGETAIPFGDREDADAFAADHGGTVVGWEGLLEREFEIDDADVVRDRVDQRHAHADDLVAGATPMRDRPVEVVVGEDAATLEEAVETAPAESTVVVPEGVHEVPEEVAVDRPITIVGQGQGERHGNGDDGTEAATDATTLRGDGNGSVLVLESERAAVTDLRIDGVGDVTSPDDDEQDGDDVLEMAYGQSDAGIELDEAPGALVENVTIESPATGVLLRDAPESVVRNVTVEGSDDWGDGYMAVTTIRSPDAVVEDSTLVDGRDGIYLHRSDGVVFRDNVLENNRIGVHLMYTSRTLIADNRIEDPVSTGIDVMTAPEHNAIVGNEIRNGSQGILMAGSRSYVADNLVTDTSVGLTTGAGNSIYEGNVLAGNVEGVQANQILPTNEVTGNDFVGNYEHANARLGTLRVWSEDGEGNFWHGAIGTPDADGEVGTDASTLERSHSPTDPVDERLHRVDGTPTLARAPATDALSALEGTVSGMRSESIVDPAPLCEPANPELLERTEWESPERAC</sequence>
<dbReference type="InterPro" id="IPR007742">
    <property type="entry name" value="NosD_dom"/>
</dbReference>
<dbReference type="InterPro" id="IPR006626">
    <property type="entry name" value="PbH1"/>
</dbReference>
<dbReference type="Pfam" id="PF05573">
    <property type="entry name" value="NosL"/>
    <property type="match status" value="1"/>
</dbReference>
<evidence type="ECO:0000313" key="4">
    <source>
        <dbReference type="EMBL" id="TYT60937.1"/>
    </source>
</evidence>
<comment type="caution">
    <text evidence="4">The sequence shown here is derived from an EMBL/GenBank/DDBJ whole genome shotgun (WGS) entry which is preliminary data.</text>
</comment>
<feature type="domain" description="Carbohydrate-binding/sugar hydrolysis" evidence="3">
    <location>
        <begin position="354"/>
        <end position="493"/>
    </location>
</feature>
<gene>
    <name evidence="4" type="ORF">FYC77_16145</name>
</gene>
<dbReference type="Proteomes" id="UP000324104">
    <property type="component" value="Unassembled WGS sequence"/>
</dbReference>
<reference evidence="4 5" key="1">
    <citation type="submission" date="2019-08" db="EMBL/GenBank/DDBJ databases">
        <title>Archaea genome.</title>
        <authorList>
            <person name="Kajale S."/>
            <person name="Shouche Y."/>
            <person name="Deshpande N."/>
            <person name="Sharma A."/>
        </authorList>
    </citation>
    <scope>NUCLEOTIDE SEQUENCE [LARGE SCALE GENOMIC DNA]</scope>
    <source>
        <strain evidence="4 5">ESP3B_9</strain>
    </source>
</reference>
<dbReference type="InterPro" id="IPR008719">
    <property type="entry name" value="N2O_reductase_NosL"/>
</dbReference>
<dbReference type="InterPro" id="IPR011050">
    <property type="entry name" value="Pectin_lyase_fold/virulence"/>
</dbReference>
<feature type="transmembrane region" description="Helical" evidence="2">
    <location>
        <begin position="12"/>
        <end position="31"/>
    </location>
</feature>
<dbReference type="SUPFAM" id="SSF160387">
    <property type="entry name" value="NosL/MerB-like"/>
    <property type="match status" value="1"/>
</dbReference>
<accession>A0A5D5AJD9</accession>